<evidence type="ECO:0000256" key="8">
    <source>
        <dbReference type="ARBA" id="ARBA00023065"/>
    </source>
</evidence>
<evidence type="ECO:0000256" key="4">
    <source>
        <dbReference type="ARBA" id="ARBA00022475"/>
    </source>
</evidence>
<keyword evidence="10 11" id="KW-0170">Cobalt</keyword>
<evidence type="ECO:0000256" key="7">
    <source>
        <dbReference type="ARBA" id="ARBA00022989"/>
    </source>
</evidence>
<evidence type="ECO:0000256" key="2">
    <source>
        <dbReference type="ARBA" id="ARBA00022426"/>
    </source>
</evidence>
<evidence type="ECO:0000256" key="9">
    <source>
        <dbReference type="ARBA" id="ARBA00023136"/>
    </source>
</evidence>
<keyword evidence="5 11" id="KW-0169">Cobalamin biosynthesis</keyword>
<evidence type="ECO:0000256" key="10">
    <source>
        <dbReference type="ARBA" id="ARBA00023285"/>
    </source>
</evidence>
<accession>A0ABR8CXL1</accession>
<dbReference type="RefSeq" id="WP_190409554.1">
    <property type="nucleotide sequence ID" value="NZ_JACJRF010000076.1"/>
</dbReference>
<feature type="transmembrane region" description="Helical" evidence="11">
    <location>
        <begin position="44"/>
        <end position="61"/>
    </location>
</feature>
<feature type="transmembrane region" description="Helical" evidence="11">
    <location>
        <begin position="169"/>
        <end position="196"/>
    </location>
</feature>
<evidence type="ECO:0000313" key="13">
    <source>
        <dbReference type="Proteomes" id="UP000607281"/>
    </source>
</evidence>
<sequence>MILKSKRASIILIGILSFYLIVSASAPAYGMHIMEGYLPAEWAAFWWLVALPFMILGVRSLTRITKANPELKLLLALAGAFTFVLSALKLPSVTGSSSHPTGTGLGAILFGPLAMSVLGSLVLLFQALLLAHGGLTTLGANAFSMAIAGPFAAYWIYHLIIKLTGKQRIAIFLAAALANLLTYIITSIQLALAFPASVGGFIASFTKFAGIFAITQIPLAISEGLLTVLVWNWLQSYSPQELQLLKLIQREPQSHESI</sequence>
<name>A0ABR8CXL1_9NOST</name>
<organism evidence="12 13">
    <name type="scientific">Anabaena subtropica FACHB-260</name>
    <dbReference type="NCBI Taxonomy" id="2692884"/>
    <lineage>
        <taxon>Bacteria</taxon>
        <taxon>Bacillati</taxon>
        <taxon>Cyanobacteriota</taxon>
        <taxon>Cyanophyceae</taxon>
        <taxon>Nostocales</taxon>
        <taxon>Nostocaceae</taxon>
        <taxon>Anabaena</taxon>
    </lineage>
</organism>
<evidence type="ECO:0000256" key="11">
    <source>
        <dbReference type="HAMAP-Rule" id="MF_01462"/>
    </source>
</evidence>
<dbReference type="NCBIfam" id="TIGR00123">
    <property type="entry name" value="cbiM"/>
    <property type="match status" value="1"/>
</dbReference>
<dbReference type="InterPro" id="IPR018024">
    <property type="entry name" value="CbiM"/>
</dbReference>
<comment type="subcellular location">
    <subcellularLocation>
        <location evidence="1 11">Cell membrane</location>
        <topology evidence="1 11">Multi-pass membrane protein</topology>
    </subcellularLocation>
</comment>
<keyword evidence="8 11" id="KW-0406">Ion transport</keyword>
<dbReference type="EMBL" id="JACJRF010000076">
    <property type="protein sequence ID" value="MBD2347148.1"/>
    <property type="molecule type" value="Genomic_DNA"/>
</dbReference>
<comment type="caution">
    <text evidence="12">The sequence shown here is derived from an EMBL/GenBank/DDBJ whole genome shotgun (WGS) entry which is preliminary data.</text>
</comment>
<protein>
    <recommendedName>
        <fullName evidence="11">Cobalt transport protein CbiM</fullName>
    </recommendedName>
    <alternativeName>
        <fullName evidence="11">Energy-coupling factor transporter probable substrate-capture protein CbiM</fullName>
        <shortName evidence="11">ECF transporter S component CbiM</shortName>
    </alternativeName>
</protein>
<comment type="pathway">
    <text evidence="11">Cofactor biosynthesis; adenosylcobalamin biosynthesis.</text>
</comment>
<dbReference type="Proteomes" id="UP000607281">
    <property type="component" value="Unassembled WGS sequence"/>
</dbReference>
<evidence type="ECO:0000256" key="1">
    <source>
        <dbReference type="ARBA" id="ARBA00004651"/>
    </source>
</evidence>
<dbReference type="PANTHER" id="PTHR43627:SF1">
    <property type="entry name" value="COBALT TRANSPORT PROTEIN CBIM"/>
    <property type="match status" value="1"/>
</dbReference>
<feature type="transmembrane region" description="Helical" evidence="11">
    <location>
        <begin position="208"/>
        <end position="234"/>
    </location>
</feature>
<keyword evidence="7 11" id="KW-1133">Transmembrane helix</keyword>
<comment type="similarity">
    <text evidence="11">Belongs to the CbiM family.</text>
</comment>
<comment type="function">
    <text evidence="11">Part of the energy-coupling factor (ECF) transporter complex CbiMNOQ involved in cobalt import.</text>
</comment>
<keyword evidence="13" id="KW-1185">Reference proteome</keyword>
<dbReference type="Pfam" id="PF01891">
    <property type="entry name" value="CbiM"/>
    <property type="match status" value="1"/>
</dbReference>
<evidence type="ECO:0000256" key="6">
    <source>
        <dbReference type="ARBA" id="ARBA00022692"/>
    </source>
</evidence>
<keyword evidence="6 11" id="KW-0812">Transmembrane</keyword>
<feature type="transmembrane region" description="Helical" evidence="11">
    <location>
        <begin position="138"/>
        <end position="157"/>
    </location>
</feature>
<keyword evidence="4 11" id="KW-1003">Cell membrane</keyword>
<dbReference type="NCBIfam" id="NF006184">
    <property type="entry name" value="PRK08319.1"/>
    <property type="match status" value="1"/>
</dbReference>
<dbReference type="InterPro" id="IPR002751">
    <property type="entry name" value="CbiM/NikMN"/>
</dbReference>
<evidence type="ECO:0000256" key="3">
    <source>
        <dbReference type="ARBA" id="ARBA00022448"/>
    </source>
</evidence>
<dbReference type="HAMAP" id="MF_01462">
    <property type="entry name" value="CbiM"/>
    <property type="match status" value="1"/>
</dbReference>
<dbReference type="PANTHER" id="PTHR43627">
    <property type="match status" value="1"/>
</dbReference>
<keyword evidence="2 11" id="KW-0171">Cobalt transport</keyword>
<dbReference type="Gene3D" id="1.10.1760.20">
    <property type="match status" value="1"/>
</dbReference>
<comment type="subunit">
    <text evidence="11">Forms an energy-coupling factor (ECF) transporter complex composed of an ATP-binding protein (A component, CbiO), a transmembrane protein (T component, CbiQ) and 2 possible substrate-capture proteins (S components, CbiM and CbiN) of unknown stoichimetry.</text>
</comment>
<reference evidence="12 13" key="1">
    <citation type="journal article" date="2020" name="ISME J.">
        <title>Comparative genomics reveals insights into cyanobacterial evolution and habitat adaptation.</title>
        <authorList>
            <person name="Chen M.Y."/>
            <person name="Teng W.K."/>
            <person name="Zhao L."/>
            <person name="Hu C.X."/>
            <person name="Zhou Y.K."/>
            <person name="Han B.P."/>
            <person name="Song L.R."/>
            <person name="Shu W.S."/>
        </authorList>
    </citation>
    <scope>NUCLEOTIDE SEQUENCE [LARGE SCALE GENOMIC DNA]</scope>
    <source>
        <strain evidence="12 13">FACHB-260</strain>
    </source>
</reference>
<keyword evidence="3 11" id="KW-0813">Transport</keyword>
<evidence type="ECO:0000256" key="5">
    <source>
        <dbReference type="ARBA" id="ARBA00022573"/>
    </source>
</evidence>
<feature type="transmembrane region" description="Helical" evidence="11">
    <location>
        <begin position="105"/>
        <end position="131"/>
    </location>
</feature>
<evidence type="ECO:0000313" key="12">
    <source>
        <dbReference type="EMBL" id="MBD2347148.1"/>
    </source>
</evidence>
<feature type="transmembrane region" description="Helical" evidence="11">
    <location>
        <begin position="73"/>
        <end position="93"/>
    </location>
</feature>
<keyword evidence="9 11" id="KW-0472">Membrane</keyword>
<gene>
    <name evidence="11" type="primary">cbiM</name>
    <name evidence="12" type="ORF">H6G18_23895</name>
</gene>
<proteinExistence type="inferred from homology"/>